<dbReference type="CDD" id="cd01597">
    <property type="entry name" value="pCLME"/>
    <property type="match status" value="1"/>
</dbReference>
<dbReference type="PANTHER" id="PTHR43172">
    <property type="entry name" value="ADENYLOSUCCINATE LYASE"/>
    <property type="match status" value="1"/>
</dbReference>
<evidence type="ECO:0000313" key="4">
    <source>
        <dbReference type="EMBL" id="WAX59032.1"/>
    </source>
</evidence>
<dbReference type="RefSeq" id="WP_269445573.1">
    <property type="nucleotide sequence ID" value="NZ_CP097463.1"/>
</dbReference>
<name>A0ABY7K5Z0_9ACTN</name>
<dbReference type="SUPFAM" id="SSF48557">
    <property type="entry name" value="L-aspartase-like"/>
    <property type="match status" value="1"/>
</dbReference>
<dbReference type="Proteomes" id="UP001164693">
    <property type="component" value="Chromosome"/>
</dbReference>
<dbReference type="PRINTS" id="PR00145">
    <property type="entry name" value="ARGSUCLYASE"/>
</dbReference>
<dbReference type="Pfam" id="PF00206">
    <property type="entry name" value="Lyase_1"/>
    <property type="match status" value="1"/>
</dbReference>
<dbReference type="InterPro" id="IPR008948">
    <property type="entry name" value="L-Aspartase-like"/>
</dbReference>
<organism evidence="4 5">
    <name type="scientific">Jatrophihabitans cynanchi</name>
    <dbReference type="NCBI Taxonomy" id="2944128"/>
    <lineage>
        <taxon>Bacteria</taxon>
        <taxon>Bacillati</taxon>
        <taxon>Actinomycetota</taxon>
        <taxon>Actinomycetes</taxon>
        <taxon>Jatrophihabitantales</taxon>
        <taxon>Jatrophihabitantaceae</taxon>
        <taxon>Jatrophihabitans</taxon>
    </lineage>
</organism>
<dbReference type="InterPro" id="IPR000362">
    <property type="entry name" value="Fumarate_lyase_fam"/>
</dbReference>
<dbReference type="PRINTS" id="PR00149">
    <property type="entry name" value="FUMRATELYASE"/>
</dbReference>
<proteinExistence type="inferred from homology"/>
<evidence type="ECO:0000256" key="2">
    <source>
        <dbReference type="ARBA" id="ARBA00034772"/>
    </source>
</evidence>
<accession>A0ABY7K5Z0</accession>
<reference evidence="4" key="1">
    <citation type="submission" date="2022-05" db="EMBL/GenBank/DDBJ databases">
        <title>Jatrophihabitans sp. SB3-54 whole genome sequence.</title>
        <authorList>
            <person name="Suh M.K."/>
            <person name="Eom M.K."/>
            <person name="Kim J.S."/>
            <person name="Kim H.S."/>
            <person name="Do H.E."/>
            <person name="Shin Y.K."/>
            <person name="Lee J.-S."/>
        </authorList>
    </citation>
    <scope>NUCLEOTIDE SEQUENCE</scope>
    <source>
        <strain evidence="4">SB3-54</strain>
    </source>
</reference>
<evidence type="ECO:0000259" key="3">
    <source>
        <dbReference type="SMART" id="SM00998"/>
    </source>
</evidence>
<dbReference type="PANTHER" id="PTHR43172:SF2">
    <property type="entry name" value="ADENYLOSUCCINATE LYASE C-TERMINAL DOMAIN-CONTAINING PROTEIN"/>
    <property type="match status" value="1"/>
</dbReference>
<dbReference type="Gene3D" id="1.10.40.30">
    <property type="entry name" value="Fumarase/aspartase (C-terminal domain)"/>
    <property type="match status" value="1"/>
</dbReference>
<evidence type="ECO:0000256" key="1">
    <source>
        <dbReference type="ARBA" id="ARBA00023239"/>
    </source>
</evidence>
<sequence>MTFDLLSAVGGDDALAAIFTEQRAVQDWLEVEAALAHGLAKAGFIDDDRAERIAAACHVEVIDMDRLWAETAMVGYPIFPLIRMICDALGDQDAGFVHFGATTQDIMDTALALQLRDAGLRVMELLDSFGDALALLVERHEHTVMAGRTHAQQAVPTTFGAKCAGFLSELARHRRRLVAAVEEVATSSLYGAGGTSAALGARAPIVRAELSHRLRLGIADVPWHVSRDRPAHLVLTGALISATCVRFAREVIDLARTEVGEVAEADGVYRGASSTMPQKANPIASELAVGFGVMAQAAASSMFRASEAGHERSAGEWQAEWQAVPQACVAIAGSLRAAASVADGLRVFPDRMLTNLNLDGGRIMAEAYMIALATQLGREHAHEAVYQAVRDSRDGGIALVDSLAQTLSPEVWLAVQPTLPRPEQYLGQTSEICASALVQWREARSGPLYYSTARPSEGAHP</sequence>
<dbReference type="InterPro" id="IPR019468">
    <property type="entry name" value="AdenyloSucc_lyase_C"/>
</dbReference>
<evidence type="ECO:0000313" key="5">
    <source>
        <dbReference type="Proteomes" id="UP001164693"/>
    </source>
</evidence>
<gene>
    <name evidence="4" type="ORF">M6B22_09805</name>
</gene>
<feature type="domain" description="Adenylosuccinate lyase C-terminal" evidence="3">
    <location>
        <begin position="360"/>
        <end position="437"/>
    </location>
</feature>
<dbReference type="EMBL" id="CP097463">
    <property type="protein sequence ID" value="WAX59032.1"/>
    <property type="molecule type" value="Genomic_DNA"/>
</dbReference>
<keyword evidence="1 4" id="KW-0456">Lyase</keyword>
<comment type="similarity">
    <text evidence="2">Belongs to the class-II fumarase/aspartase family.</text>
</comment>
<dbReference type="GO" id="GO:0016829">
    <property type="term" value="F:lyase activity"/>
    <property type="evidence" value="ECO:0007669"/>
    <property type="project" value="UniProtKB-KW"/>
</dbReference>
<keyword evidence="5" id="KW-1185">Reference proteome</keyword>
<dbReference type="InterPro" id="IPR022761">
    <property type="entry name" value="Fumarate_lyase_N"/>
</dbReference>
<dbReference type="SMART" id="SM00998">
    <property type="entry name" value="ADSL_C"/>
    <property type="match status" value="1"/>
</dbReference>
<protein>
    <submittedName>
        <fullName evidence="4">Adenylosuccinate lyase family protein</fullName>
    </submittedName>
</protein>
<dbReference type="Gene3D" id="1.20.200.10">
    <property type="entry name" value="Fumarase/aspartase (Central domain)"/>
    <property type="match status" value="1"/>
</dbReference>